<evidence type="ECO:0000313" key="1">
    <source>
        <dbReference type="EMBL" id="GLR86610.1"/>
    </source>
</evidence>
<dbReference type="Proteomes" id="UP001156905">
    <property type="component" value="Unassembled WGS sequence"/>
</dbReference>
<gene>
    <name evidence="1" type="ORF">GCM10007857_33210</name>
</gene>
<keyword evidence="2" id="KW-1185">Reference proteome</keyword>
<organism evidence="1 2">
    <name type="scientific">Bradyrhizobium iriomotense</name>
    <dbReference type="NCBI Taxonomy" id="441950"/>
    <lineage>
        <taxon>Bacteria</taxon>
        <taxon>Pseudomonadati</taxon>
        <taxon>Pseudomonadota</taxon>
        <taxon>Alphaproteobacteria</taxon>
        <taxon>Hyphomicrobiales</taxon>
        <taxon>Nitrobacteraceae</taxon>
        <taxon>Bradyrhizobium</taxon>
    </lineage>
</organism>
<dbReference type="EMBL" id="BSOW01000011">
    <property type="protein sequence ID" value="GLR86610.1"/>
    <property type="molecule type" value="Genomic_DNA"/>
</dbReference>
<comment type="caution">
    <text evidence="1">The sequence shown here is derived from an EMBL/GenBank/DDBJ whole genome shotgun (WGS) entry which is preliminary data.</text>
</comment>
<reference evidence="2" key="1">
    <citation type="journal article" date="2019" name="Int. J. Syst. Evol. Microbiol.">
        <title>The Global Catalogue of Microorganisms (GCM) 10K type strain sequencing project: providing services to taxonomists for standard genome sequencing and annotation.</title>
        <authorList>
            <consortium name="The Broad Institute Genomics Platform"/>
            <consortium name="The Broad Institute Genome Sequencing Center for Infectious Disease"/>
            <person name="Wu L."/>
            <person name="Ma J."/>
        </authorList>
    </citation>
    <scope>NUCLEOTIDE SEQUENCE [LARGE SCALE GENOMIC DNA]</scope>
    <source>
        <strain evidence="2">NBRC 102520</strain>
    </source>
</reference>
<proteinExistence type="predicted"/>
<sequence>MPDPELIKRWKVTETLLERARHALPEVPHEQRSALLAQYQEFLKHNELGLAFDVLEELGHLLSARSGFWRDLERAAENIGLADRLPAVRKAFANAPTGRQES</sequence>
<evidence type="ECO:0000313" key="2">
    <source>
        <dbReference type="Proteomes" id="UP001156905"/>
    </source>
</evidence>
<protein>
    <submittedName>
        <fullName evidence="1">Uncharacterized protein</fullName>
    </submittedName>
</protein>
<accession>A0ABQ6AYX1</accession>
<dbReference type="RefSeq" id="WP_284267151.1">
    <property type="nucleotide sequence ID" value="NZ_BSOW01000011.1"/>
</dbReference>
<name>A0ABQ6AYX1_9BRAD</name>